<dbReference type="RefSeq" id="WP_168550611.1">
    <property type="nucleotide sequence ID" value="NZ_JAAWWL010000001.1"/>
</dbReference>
<gene>
    <name evidence="1" type="ORF">HCU67_00255</name>
</gene>
<dbReference type="PANTHER" id="PTHR13812:SF19">
    <property type="entry name" value="KETIMINE REDUCTASE MU-CRYSTALLIN"/>
    <property type="match status" value="1"/>
</dbReference>
<dbReference type="InterPro" id="IPR003462">
    <property type="entry name" value="ODC_Mu_crystall"/>
</dbReference>
<comment type="caution">
    <text evidence="1">The sequence shown here is derived from an EMBL/GenBank/DDBJ whole genome shotgun (WGS) entry which is preliminary data.</text>
</comment>
<dbReference type="SUPFAM" id="SSF51735">
    <property type="entry name" value="NAD(P)-binding Rossmann-fold domains"/>
    <property type="match status" value="1"/>
</dbReference>
<sequence length="324" mass="35477">MQKHPIYIDEGFIDSNCFFEELVSVLQVAFSSNKTIVPQRHHHNFSNSEVESETTMLLMPAFNPKVDSGVKVVTINPNNSKYKLPSIQGSYLYMDATTGQLKAILEAKSLTAKRTAATSALASKYLSKSESDSLLMIGTGALSPNLIKAHTSVRPIKKVYVWGRELSKARKVVDQFKAESFEIKAVSDIDEVISEVSIVSCATLSETPLVLGANLTEGQHIDLVGSYKPNMREADDNTIKKATVFLDSYEGGLKESGDIAIPLQSGVLKEESIGADLFELCSGKKKGRTNSKQITLFKSVGHALEDLAGAAHFYEKFIHANNLR</sequence>
<name>A0ABX1GNJ3_9FLAO</name>
<dbReference type="Gene3D" id="3.40.50.720">
    <property type="entry name" value="NAD(P)-binding Rossmann-like Domain"/>
    <property type="match status" value="1"/>
</dbReference>
<evidence type="ECO:0000313" key="1">
    <source>
        <dbReference type="EMBL" id="NKI30357.1"/>
    </source>
</evidence>
<dbReference type="Proteomes" id="UP000718451">
    <property type="component" value="Unassembled WGS sequence"/>
</dbReference>
<dbReference type="PANTHER" id="PTHR13812">
    <property type="entry name" value="KETIMINE REDUCTASE MU-CRYSTALLIN"/>
    <property type="match status" value="1"/>
</dbReference>
<protein>
    <submittedName>
        <fullName evidence="1">Ornithine cyclodeaminase family protein</fullName>
    </submittedName>
</protein>
<proteinExistence type="predicted"/>
<reference evidence="1 2" key="1">
    <citation type="submission" date="2020-04" db="EMBL/GenBank/DDBJ databases">
        <authorList>
            <person name="Yoon J."/>
        </authorList>
    </citation>
    <scope>NUCLEOTIDE SEQUENCE [LARGE SCALE GENOMIC DNA]</scope>
    <source>
        <strain evidence="1 2">DJ-13</strain>
    </source>
</reference>
<dbReference type="NCBIfam" id="NF004793">
    <property type="entry name" value="PRK06141.1"/>
    <property type="match status" value="1"/>
</dbReference>
<dbReference type="EMBL" id="JAAWWL010000001">
    <property type="protein sequence ID" value="NKI30357.1"/>
    <property type="molecule type" value="Genomic_DNA"/>
</dbReference>
<evidence type="ECO:0000313" key="2">
    <source>
        <dbReference type="Proteomes" id="UP000718451"/>
    </source>
</evidence>
<accession>A0ABX1GNJ3</accession>
<dbReference type="InterPro" id="IPR036291">
    <property type="entry name" value="NAD(P)-bd_dom_sf"/>
</dbReference>
<dbReference type="InterPro" id="IPR023401">
    <property type="entry name" value="ODC_N"/>
</dbReference>
<keyword evidence="2" id="KW-1185">Reference proteome</keyword>
<dbReference type="Pfam" id="PF02423">
    <property type="entry name" value="OCD_Mu_crystall"/>
    <property type="match status" value="1"/>
</dbReference>
<organism evidence="1 2">
    <name type="scientific">Croceivirga thetidis</name>
    <dbReference type="NCBI Taxonomy" id="2721623"/>
    <lineage>
        <taxon>Bacteria</taxon>
        <taxon>Pseudomonadati</taxon>
        <taxon>Bacteroidota</taxon>
        <taxon>Flavobacteriia</taxon>
        <taxon>Flavobacteriales</taxon>
        <taxon>Flavobacteriaceae</taxon>
        <taxon>Croceivirga</taxon>
    </lineage>
</organism>
<dbReference type="Gene3D" id="3.30.1780.10">
    <property type="entry name" value="ornithine cyclodeaminase, domain 1"/>
    <property type="match status" value="1"/>
</dbReference>
<dbReference type="PIRSF" id="PIRSF001439">
    <property type="entry name" value="CryM"/>
    <property type="match status" value="1"/>
</dbReference>